<accession>A0A0F8Y0Y2</accession>
<reference evidence="1" key="1">
    <citation type="journal article" date="2015" name="Nature">
        <title>Complex archaea that bridge the gap between prokaryotes and eukaryotes.</title>
        <authorList>
            <person name="Spang A."/>
            <person name="Saw J.H."/>
            <person name="Jorgensen S.L."/>
            <person name="Zaremba-Niedzwiedzka K."/>
            <person name="Martijn J."/>
            <person name="Lind A.E."/>
            <person name="van Eijk R."/>
            <person name="Schleper C."/>
            <person name="Guy L."/>
            <person name="Ettema T.J."/>
        </authorList>
    </citation>
    <scope>NUCLEOTIDE SEQUENCE</scope>
</reference>
<dbReference type="EMBL" id="LAZR01059713">
    <property type="protein sequence ID" value="KKK67230.1"/>
    <property type="molecule type" value="Genomic_DNA"/>
</dbReference>
<comment type="caution">
    <text evidence="1">The sequence shown here is derived from an EMBL/GenBank/DDBJ whole genome shotgun (WGS) entry which is preliminary data.</text>
</comment>
<protein>
    <submittedName>
        <fullName evidence="1">Uncharacterized protein</fullName>
    </submittedName>
</protein>
<proteinExistence type="predicted"/>
<name>A0A0F8Y0Y2_9ZZZZ</name>
<organism evidence="1">
    <name type="scientific">marine sediment metagenome</name>
    <dbReference type="NCBI Taxonomy" id="412755"/>
    <lineage>
        <taxon>unclassified sequences</taxon>
        <taxon>metagenomes</taxon>
        <taxon>ecological metagenomes</taxon>
    </lineage>
</organism>
<evidence type="ECO:0000313" key="1">
    <source>
        <dbReference type="EMBL" id="KKK67230.1"/>
    </source>
</evidence>
<dbReference type="AlphaFoldDB" id="A0A0F8Y0Y2"/>
<gene>
    <name evidence="1" type="ORF">LCGC14_2956160</name>
</gene>
<sequence>MKSIRVAFEEAFGNEDAAAIMAAAEEHQNGVHDKRGSDPFKWAILICIGFECVSKGSYRKHHGIKTPWRDLKRWIKAHADLGSHDGDCDYLALMSGVYNEYAAKD</sequence>